<reference evidence="12" key="1">
    <citation type="journal article" date="2019" name="Int. J. Syst. Evol. Microbiol.">
        <title>The Global Catalogue of Microorganisms (GCM) 10K type strain sequencing project: providing services to taxonomists for standard genome sequencing and annotation.</title>
        <authorList>
            <consortium name="The Broad Institute Genomics Platform"/>
            <consortium name="The Broad Institute Genome Sequencing Center for Infectious Disease"/>
            <person name="Wu L."/>
            <person name="Ma J."/>
        </authorList>
    </citation>
    <scope>NUCLEOTIDE SEQUENCE [LARGE SCALE GENOMIC DNA]</scope>
    <source>
        <strain evidence="12">JCM 14718</strain>
    </source>
</reference>
<dbReference type="InterPro" id="IPR003374">
    <property type="entry name" value="ApbE-like_sf"/>
</dbReference>
<protein>
    <recommendedName>
        <fullName evidence="3">FAD:protein FMN transferase</fullName>
        <ecNumber evidence="2">2.7.1.180</ecNumber>
    </recommendedName>
    <alternativeName>
        <fullName evidence="9">Flavin transferase</fullName>
    </alternativeName>
</protein>
<keyword evidence="5 11" id="KW-0808">Transferase</keyword>
<gene>
    <name evidence="11" type="ORF">GCM10009765_51390</name>
</gene>
<evidence type="ECO:0000256" key="4">
    <source>
        <dbReference type="ARBA" id="ARBA00022630"/>
    </source>
</evidence>
<evidence type="ECO:0000313" key="11">
    <source>
        <dbReference type="EMBL" id="GAA1695882.1"/>
    </source>
</evidence>
<dbReference type="InterPro" id="IPR024932">
    <property type="entry name" value="ApbE"/>
</dbReference>
<evidence type="ECO:0000256" key="2">
    <source>
        <dbReference type="ARBA" id="ARBA00011955"/>
    </source>
</evidence>
<comment type="catalytic activity">
    <reaction evidence="10">
        <text>L-threonyl-[protein] + FAD = FMN-L-threonyl-[protein] + AMP + H(+)</text>
        <dbReference type="Rhea" id="RHEA:36847"/>
        <dbReference type="Rhea" id="RHEA-COMP:11060"/>
        <dbReference type="Rhea" id="RHEA-COMP:11061"/>
        <dbReference type="ChEBI" id="CHEBI:15378"/>
        <dbReference type="ChEBI" id="CHEBI:30013"/>
        <dbReference type="ChEBI" id="CHEBI:57692"/>
        <dbReference type="ChEBI" id="CHEBI:74257"/>
        <dbReference type="ChEBI" id="CHEBI:456215"/>
        <dbReference type="EC" id="2.7.1.180"/>
    </reaction>
</comment>
<dbReference type="Pfam" id="PF02424">
    <property type="entry name" value="ApbE"/>
    <property type="match status" value="2"/>
</dbReference>
<dbReference type="EMBL" id="BAAANY010000020">
    <property type="protein sequence ID" value="GAA1695882.1"/>
    <property type="molecule type" value="Genomic_DNA"/>
</dbReference>
<sequence length="264" mass="28456">MKRSWVEQIMGMPISVCVRGPGTADDSAISAAVRSVFEQLREVDRLFSPFRADSEISKMNRHLETAADCHPLVDEVLDLCYEARERTDGSFDPWLPGPRDVPVFDPSGLVKGWAVERAARALAAVEDHDYYLNAGGDIALGVRPKAAASWRIGVENPFDRTQILAVRELRSGGIATSGTAARGAHIRDPRTGRPAGTFASVTVIGPSLLWADIYATAAFARGPGALRWLAKNAGEYEAITVERMTGRVAGMHLVSTSSPPGTAR</sequence>
<organism evidence="11 12">
    <name type="scientific">Fodinicola feengrottensis</name>
    <dbReference type="NCBI Taxonomy" id="435914"/>
    <lineage>
        <taxon>Bacteria</taxon>
        <taxon>Bacillati</taxon>
        <taxon>Actinomycetota</taxon>
        <taxon>Actinomycetes</taxon>
        <taxon>Mycobacteriales</taxon>
        <taxon>Fodinicola</taxon>
    </lineage>
</organism>
<evidence type="ECO:0000256" key="9">
    <source>
        <dbReference type="ARBA" id="ARBA00031306"/>
    </source>
</evidence>
<keyword evidence="6" id="KW-0479">Metal-binding</keyword>
<dbReference type="EC" id="2.7.1.180" evidence="2"/>
<evidence type="ECO:0000256" key="6">
    <source>
        <dbReference type="ARBA" id="ARBA00022723"/>
    </source>
</evidence>
<accession>A0ABP4TYB0</accession>
<evidence type="ECO:0000256" key="5">
    <source>
        <dbReference type="ARBA" id="ARBA00022679"/>
    </source>
</evidence>
<dbReference type="PANTHER" id="PTHR30040:SF2">
    <property type="entry name" value="FAD:PROTEIN FMN TRANSFERASE"/>
    <property type="match status" value="1"/>
</dbReference>
<dbReference type="Proteomes" id="UP001500618">
    <property type="component" value="Unassembled WGS sequence"/>
</dbReference>
<evidence type="ECO:0000256" key="10">
    <source>
        <dbReference type="ARBA" id="ARBA00048540"/>
    </source>
</evidence>
<dbReference type="RefSeq" id="WP_344313036.1">
    <property type="nucleotide sequence ID" value="NZ_BAAANY010000020.1"/>
</dbReference>
<comment type="caution">
    <text evidence="11">The sequence shown here is derived from an EMBL/GenBank/DDBJ whole genome shotgun (WGS) entry which is preliminary data.</text>
</comment>
<dbReference type="Gene3D" id="3.10.520.10">
    <property type="entry name" value="ApbE-like domains"/>
    <property type="match status" value="2"/>
</dbReference>
<evidence type="ECO:0000313" key="12">
    <source>
        <dbReference type="Proteomes" id="UP001500618"/>
    </source>
</evidence>
<dbReference type="SUPFAM" id="SSF143631">
    <property type="entry name" value="ApbE-like"/>
    <property type="match status" value="1"/>
</dbReference>
<evidence type="ECO:0000256" key="3">
    <source>
        <dbReference type="ARBA" id="ARBA00016337"/>
    </source>
</evidence>
<keyword evidence="8" id="KW-0460">Magnesium</keyword>
<proteinExistence type="predicted"/>
<dbReference type="GO" id="GO:0016740">
    <property type="term" value="F:transferase activity"/>
    <property type="evidence" value="ECO:0007669"/>
    <property type="project" value="UniProtKB-KW"/>
</dbReference>
<evidence type="ECO:0000256" key="7">
    <source>
        <dbReference type="ARBA" id="ARBA00022827"/>
    </source>
</evidence>
<keyword evidence="12" id="KW-1185">Reference proteome</keyword>
<evidence type="ECO:0000256" key="8">
    <source>
        <dbReference type="ARBA" id="ARBA00022842"/>
    </source>
</evidence>
<name>A0ABP4TYB0_9ACTN</name>
<comment type="cofactor">
    <cofactor evidence="1">
        <name>Mg(2+)</name>
        <dbReference type="ChEBI" id="CHEBI:18420"/>
    </cofactor>
</comment>
<evidence type="ECO:0000256" key="1">
    <source>
        <dbReference type="ARBA" id="ARBA00001946"/>
    </source>
</evidence>
<keyword evidence="7" id="KW-0274">FAD</keyword>
<keyword evidence="4" id="KW-0285">Flavoprotein</keyword>
<dbReference type="PANTHER" id="PTHR30040">
    <property type="entry name" value="THIAMINE BIOSYNTHESIS LIPOPROTEIN APBE"/>
    <property type="match status" value="1"/>
</dbReference>